<dbReference type="EMBL" id="JAAAHY010000074">
    <property type="protein sequence ID" value="KAF9967512.1"/>
    <property type="molecule type" value="Genomic_DNA"/>
</dbReference>
<reference evidence="3" key="1">
    <citation type="journal article" date="2020" name="Fungal Divers.">
        <title>Resolving the Mortierellaceae phylogeny through synthesis of multi-gene phylogenetics and phylogenomics.</title>
        <authorList>
            <person name="Vandepol N."/>
            <person name="Liber J."/>
            <person name="Desiro A."/>
            <person name="Na H."/>
            <person name="Kennedy M."/>
            <person name="Barry K."/>
            <person name="Grigoriev I.V."/>
            <person name="Miller A.N."/>
            <person name="O'Donnell K."/>
            <person name="Stajich J.E."/>
            <person name="Bonito G."/>
        </authorList>
    </citation>
    <scope>NUCLEOTIDE SEQUENCE</scope>
    <source>
        <strain evidence="3">CK1249</strain>
    </source>
</reference>
<dbReference type="Proteomes" id="UP000738359">
    <property type="component" value="Unassembled WGS sequence"/>
</dbReference>
<sequence>MSGKIHFVTPTNRWVGSIPLSTIDPLTLEPLSTYVRPDQPNAPEANRPYHSGNEEGGSDHNIDPQTTREQDCAGVNEDDESCTDRTTNVAGQPVSLILARLQTTPRGCSCGCTVPAPPKHSDYYHAQHLLRLVFLTQRIRAKALRQCLPQYFDSPHHGEQQQQQQQQQQEHTVISIDDDPHPRNEPSASPRHDPSSDKGIAQPPSTPRYVHSLIQNRAFRNPLTNTEVEGDPTFYVVLEPGKGGWWYEPWAMAPTSSSPSASHPAKSHTPSQPDPGTHSHPPQAHPHPDNLAQCQQRQHNEAGVEPLSAPTLSTPPMPAVESEKTGTMAPPAKSPETIQYEKEQRKERWRQERTISLEVEAQHELEWRRWQRSLLPSRSSGMNATPSPATPGQTRRSPCRNMRLRLGKDVALLEPSERGLLLPNRLSKRFTEKQPVVIDATTNATEGNTADTILPVHAPVQIQASAPLEPMELEEIHQQNATRKQGLSAHIAVKHDGNDDCEPKPRNRAACGGDPGSVPAPFLPWWDPDPHPFKMPITQLSEFAISTLPEPVARHFGGISIYGGSTAKESQDAHKSKSSTMDDDTTHKENTAALLNCNMDGCKWVPVPHGDRVAVMIGTSKDFLLFPSFQRLMFRHLSREDFEDRVPRFSVLPRPLSMLMMEGRRAQERGYRAGRRGGGGEEEGSGTGTSRNPREQSMAQTQPAHFADSDERRPEQELADEQRASPSHSGRETRSWISRVLGRPTAAVSDTTTEGTTVRRVPETIDEPVAREAPRPLNLPAEDAGSAPLDTMDEKGQDASSSVAQNEKTMPPQSNLQRNDEERIKGASTRWKLYWETFEREDYDSSEYDYGSLDDESALEAHLHEDSSDMSSHSEDSSEEDEDAQGGDGSRSRGSSFGSARGPRQGRGGWQTVRGWMVKILSCGTRSIETRNAGSSELQQRRRQRAQRRRARRENRWLEQQRQYQEQQSLMMHRRLPLRLQRVLGPRGVLRLSQVGEFCRFYLTILVAVTLMGAIVYAAVNVEGSRDLGRHDHRPAQAPSSPAAVAVAVATSSSSSSSSSRAVGGGSTRGRGHDRGDQDRVEEFPGPGRLFRAQRSK</sequence>
<keyword evidence="2" id="KW-1133">Transmembrane helix</keyword>
<feature type="region of interest" description="Disordered" evidence="1">
    <location>
        <begin position="663"/>
        <end position="823"/>
    </location>
</feature>
<feature type="compositionally biased region" description="Basic and acidic residues" evidence="1">
    <location>
        <begin position="178"/>
        <end position="196"/>
    </location>
</feature>
<evidence type="ECO:0000256" key="2">
    <source>
        <dbReference type="SAM" id="Phobius"/>
    </source>
</evidence>
<feature type="compositionally biased region" description="Polar residues" evidence="1">
    <location>
        <begin position="798"/>
        <end position="817"/>
    </location>
</feature>
<feature type="region of interest" description="Disordered" evidence="1">
    <location>
        <begin position="863"/>
        <end position="909"/>
    </location>
</feature>
<accession>A0A9P6JD69</accession>
<gene>
    <name evidence="3" type="ORF">BGZ70_009274</name>
</gene>
<dbReference type="OrthoDB" id="2446444at2759"/>
<keyword evidence="4" id="KW-1185">Reference proteome</keyword>
<evidence type="ECO:0000256" key="1">
    <source>
        <dbReference type="SAM" id="MobiDB-lite"/>
    </source>
</evidence>
<feature type="region of interest" description="Disordered" evidence="1">
    <location>
        <begin position="931"/>
        <end position="954"/>
    </location>
</feature>
<proteinExistence type="predicted"/>
<keyword evidence="2" id="KW-0472">Membrane</keyword>
<feature type="region of interest" description="Disordered" evidence="1">
    <location>
        <begin position="152"/>
        <end position="207"/>
    </location>
</feature>
<comment type="caution">
    <text evidence="3">The sequence shown here is derived from an EMBL/GenBank/DDBJ whole genome shotgun (WGS) entry which is preliminary data.</text>
</comment>
<feature type="compositionally biased region" description="Basic and acidic residues" evidence="1">
    <location>
        <begin position="760"/>
        <end position="774"/>
    </location>
</feature>
<name>A0A9P6JD69_MORAP</name>
<keyword evidence="2" id="KW-0812">Transmembrane</keyword>
<organism evidence="3 4">
    <name type="scientific">Mortierella alpina</name>
    <name type="common">Oleaginous fungus</name>
    <name type="synonym">Mortierella renispora</name>
    <dbReference type="NCBI Taxonomy" id="64518"/>
    <lineage>
        <taxon>Eukaryota</taxon>
        <taxon>Fungi</taxon>
        <taxon>Fungi incertae sedis</taxon>
        <taxon>Mucoromycota</taxon>
        <taxon>Mortierellomycotina</taxon>
        <taxon>Mortierellomycetes</taxon>
        <taxon>Mortierellales</taxon>
        <taxon>Mortierellaceae</taxon>
        <taxon>Mortierella</taxon>
    </lineage>
</organism>
<feature type="compositionally biased region" description="Basic and acidic residues" evidence="1">
    <location>
        <begin position="1071"/>
        <end position="1083"/>
    </location>
</feature>
<feature type="region of interest" description="Disordered" evidence="1">
    <location>
        <begin position="377"/>
        <end position="398"/>
    </location>
</feature>
<feature type="region of interest" description="Disordered" evidence="1">
    <location>
        <begin position="565"/>
        <end position="586"/>
    </location>
</feature>
<evidence type="ECO:0000313" key="3">
    <source>
        <dbReference type="EMBL" id="KAF9967512.1"/>
    </source>
</evidence>
<feature type="region of interest" description="Disordered" evidence="1">
    <location>
        <begin position="1028"/>
        <end position="1097"/>
    </location>
</feature>
<feature type="compositionally biased region" description="Polar residues" evidence="1">
    <location>
        <begin position="377"/>
        <end position="396"/>
    </location>
</feature>
<dbReference type="AlphaFoldDB" id="A0A9P6JD69"/>
<feature type="region of interest" description="Disordered" evidence="1">
    <location>
        <begin position="254"/>
        <end position="346"/>
    </location>
</feature>
<feature type="compositionally biased region" description="Low complexity" evidence="1">
    <location>
        <begin position="892"/>
        <end position="903"/>
    </location>
</feature>
<feature type="compositionally biased region" description="Low complexity" evidence="1">
    <location>
        <begin position="160"/>
        <end position="169"/>
    </location>
</feature>
<feature type="compositionally biased region" description="Basic and acidic residues" evidence="1">
    <location>
        <begin position="863"/>
        <end position="876"/>
    </location>
</feature>
<feature type="compositionally biased region" description="Basic residues" evidence="1">
    <location>
        <begin position="941"/>
        <end position="953"/>
    </location>
</feature>
<feature type="transmembrane region" description="Helical" evidence="2">
    <location>
        <begin position="1001"/>
        <end position="1020"/>
    </location>
</feature>
<feature type="compositionally biased region" description="Basic and acidic residues" evidence="1">
    <location>
        <begin position="57"/>
        <end position="71"/>
    </location>
</feature>
<feature type="compositionally biased region" description="Low complexity" evidence="1">
    <location>
        <begin position="254"/>
        <end position="271"/>
    </location>
</feature>
<feature type="region of interest" description="Disordered" evidence="1">
    <location>
        <begin position="32"/>
        <end position="87"/>
    </location>
</feature>
<feature type="compositionally biased region" description="Basic and acidic residues" evidence="1">
    <location>
        <begin position="707"/>
        <end position="734"/>
    </location>
</feature>
<protein>
    <submittedName>
        <fullName evidence="3">Uncharacterized protein</fullName>
    </submittedName>
</protein>
<feature type="compositionally biased region" description="Low complexity" evidence="1">
    <location>
        <begin position="1038"/>
        <end position="1062"/>
    </location>
</feature>
<evidence type="ECO:0000313" key="4">
    <source>
        <dbReference type="Proteomes" id="UP000738359"/>
    </source>
</evidence>